<sequence length="167" mass="19057">MSSRDEEADMEFSFIKENSVSQREKVKAFWKFLDAQNCLQPHKGILERESLSETETSASSAEEMMKVKDIWRKGLQVFQQLGLDKAALAADKKCGLCSYAHETKYVLFPTITRCEDLADTVTQPYEELNADIEAFEQRQKNRDTITQREVSCAADKSNCNSSVKIKK</sequence>
<keyword evidence="2" id="KW-1185">Reference proteome</keyword>
<organism evidence="1 2">
    <name type="scientific">Cyphomyrmex costatus</name>
    <dbReference type="NCBI Taxonomy" id="456900"/>
    <lineage>
        <taxon>Eukaryota</taxon>
        <taxon>Metazoa</taxon>
        <taxon>Ecdysozoa</taxon>
        <taxon>Arthropoda</taxon>
        <taxon>Hexapoda</taxon>
        <taxon>Insecta</taxon>
        <taxon>Pterygota</taxon>
        <taxon>Neoptera</taxon>
        <taxon>Endopterygota</taxon>
        <taxon>Hymenoptera</taxon>
        <taxon>Apocrita</taxon>
        <taxon>Aculeata</taxon>
        <taxon>Formicoidea</taxon>
        <taxon>Formicidae</taxon>
        <taxon>Myrmicinae</taxon>
        <taxon>Cyphomyrmex</taxon>
    </lineage>
</organism>
<gene>
    <name evidence="1" type="ORF">ALC62_14194</name>
</gene>
<protein>
    <submittedName>
        <fullName evidence="1">Uncharacterized protein</fullName>
    </submittedName>
</protein>
<evidence type="ECO:0000313" key="2">
    <source>
        <dbReference type="Proteomes" id="UP000078542"/>
    </source>
</evidence>
<accession>A0A195C546</accession>
<dbReference type="AlphaFoldDB" id="A0A195C546"/>
<dbReference type="Proteomes" id="UP000078542">
    <property type="component" value="Unassembled WGS sequence"/>
</dbReference>
<evidence type="ECO:0000313" key="1">
    <source>
        <dbReference type="EMBL" id="KYM95283.1"/>
    </source>
</evidence>
<dbReference type="EMBL" id="KQ978317">
    <property type="protein sequence ID" value="KYM95283.1"/>
    <property type="molecule type" value="Genomic_DNA"/>
</dbReference>
<proteinExistence type="predicted"/>
<reference evidence="1 2" key="1">
    <citation type="submission" date="2016-03" db="EMBL/GenBank/DDBJ databases">
        <title>Cyphomyrmex costatus WGS genome.</title>
        <authorList>
            <person name="Nygaard S."/>
            <person name="Hu H."/>
            <person name="Boomsma J."/>
            <person name="Zhang G."/>
        </authorList>
    </citation>
    <scope>NUCLEOTIDE SEQUENCE [LARGE SCALE GENOMIC DNA]</scope>
    <source>
        <strain evidence="1">MS0001</strain>
        <tissue evidence="1">Whole body</tissue>
    </source>
</reference>
<name>A0A195C546_9HYME</name>